<evidence type="ECO:0000256" key="1">
    <source>
        <dbReference type="SAM" id="Phobius"/>
    </source>
</evidence>
<keyword evidence="1" id="KW-0472">Membrane</keyword>
<keyword evidence="1" id="KW-1133">Transmembrane helix</keyword>
<proteinExistence type="predicted"/>
<name>A0A1H1VS94_9BRAD</name>
<dbReference type="AlphaFoldDB" id="A0A1H1VS94"/>
<reference evidence="3" key="1">
    <citation type="submission" date="2016-10" db="EMBL/GenBank/DDBJ databases">
        <authorList>
            <person name="Varghese N."/>
            <person name="Submissions S."/>
        </authorList>
    </citation>
    <scope>NUCLEOTIDE SEQUENCE [LARGE SCALE GENOMIC DNA]</scope>
    <source>
        <strain evidence="3">GAS369</strain>
    </source>
</reference>
<dbReference type="Pfam" id="PF10129">
    <property type="entry name" value="OpgC_C"/>
    <property type="match status" value="1"/>
</dbReference>
<feature type="transmembrane region" description="Helical" evidence="1">
    <location>
        <begin position="199"/>
        <end position="220"/>
    </location>
</feature>
<feature type="transmembrane region" description="Helical" evidence="1">
    <location>
        <begin position="232"/>
        <end position="256"/>
    </location>
</feature>
<dbReference type="PANTHER" id="PTHR38592">
    <property type="entry name" value="BLL4819 PROTEIN"/>
    <property type="match status" value="1"/>
</dbReference>
<protein>
    <recommendedName>
        <fullName evidence="4">OpgC domain-containing protein</fullName>
    </recommendedName>
</protein>
<gene>
    <name evidence="2" type="ORF">SAMN05444158_3521</name>
</gene>
<dbReference type="PANTHER" id="PTHR38592:SF3">
    <property type="entry name" value="BLL4819 PROTEIN"/>
    <property type="match status" value="1"/>
</dbReference>
<evidence type="ECO:0000313" key="2">
    <source>
        <dbReference type="EMBL" id="SDS87330.1"/>
    </source>
</evidence>
<feature type="transmembrane region" description="Helical" evidence="1">
    <location>
        <begin position="148"/>
        <end position="165"/>
    </location>
</feature>
<feature type="transmembrane region" description="Helical" evidence="1">
    <location>
        <begin position="87"/>
        <end position="109"/>
    </location>
</feature>
<accession>A0A1H1VS94</accession>
<feature type="transmembrane region" description="Helical" evidence="1">
    <location>
        <begin position="45"/>
        <end position="66"/>
    </location>
</feature>
<dbReference type="RefSeq" id="WP_146688175.1">
    <property type="nucleotide sequence ID" value="NZ_LT629750.1"/>
</dbReference>
<evidence type="ECO:0000313" key="3">
    <source>
        <dbReference type="Proteomes" id="UP000243904"/>
    </source>
</evidence>
<dbReference type="PIRSF" id="PIRSF028704">
    <property type="entry name" value="UPC028704"/>
    <property type="match status" value="1"/>
</dbReference>
<dbReference type="InterPro" id="IPR014550">
    <property type="entry name" value="UCP028704_OpgC"/>
</dbReference>
<evidence type="ECO:0008006" key="4">
    <source>
        <dbReference type="Google" id="ProtNLM"/>
    </source>
</evidence>
<keyword evidence="1" id="KW-0812">Transmembrane</keyword>
<organism evidence="2 3">
    <name type="scientific">Bradyrhizobium canariense</name>
    <dbReference type="NCBI Taxonomy" id="255045"/>
    <lineage>
        <taxon>Bacteria</taxon>
        <taxon>Pseudomonadati</taxon>
        <taxon>Pseudomonadota</taxon>
        <taxon>Alphaproteobacteria</taxon>
        <taxon>Hyphomicrobiales</taxon>
        <taxon>Nitrobacteraceae</taxon>
        <taxon>Bradyrhizobium</taxon>
    </lineage>
</organism>
<feature type="transmembrane region" description="Helical" evidence="1">
    <location>
        <begin position="276"/>
        <end position="296"/>
    </location>
</feature>
<feature type="transmembrane region" description="Helical" evidence="1">
    <location>
        <begin position="342"/>
        <end position="363"/>
    </location>
</feature>
<keyword evidence="3" id="KW-1185">Reference proteome</keyword>
<dbReference type="EMBL" id="LT629750">
    <property type="protein sequence ID" value="SDS87330.1"/>
    <property type="molecule type" value="Genomic_DNA"/>
</dbReference>
<feature type="transmembrane region" description="Helical" evidence="1">
    <location>
        <begin position="317"/>
        <end position="336"/>
    </location>
</feature>
<sequence length="378" mass="42550">MNINANLAANDHDIRLNLFLGIANWSLFLDHIPNDVLNLITARNYGFSGAADLFIFISGYTAAMVYAKIILERGFLVGATRIFKRVWQLYAAYIVLFTIYIVTIGYVAAQYAAPDIINEFNVAGLIDHPIRILAHGLLLQSRPLNLDVLQLYTLLMAFLAPVLWLMMRKPDLMMVGSLALYFAARYFEWNFASFPDGDWYFNPFCWQLLFVLGAWLALSGTQRFGRLIDSPALFYAGIAYLLFALAMTMAGRFPAFGQMFPTWLLDAFNPNDKVNLAPYRVLHFVVVVFVVTRFVCKDATALKWPIFNPLVKCGEQSLPVFCVGVFLSFIGHFALTLSSGSVLAQILVGVSGIAIMTFVAYYISWSKQQDVWKTLARV</sequence>
<feature type="transmembrane region" description="Helical" evidence="1">
    <location>
        <begin position="172"/>
        <end position="187"/>
    </location>
</feature>
<dbReference type="Proteomes" id="UP000243904">
    <property type="component" value="Chromosome I"/>
</dbReference>